<dbReference type="EMBL" id="JADJEV010000002">
    <property type="protein sequence ID" value="MBK6972163.1"/>
    <property type="molecule type" value="Genomic_DNA"/>
</dbReference>
<feature type="domain" description="SpoVT-AbrB" evidence="2">
    <location>
        <begin position="1"/>
        <end position="43"/>
    </location>
</feature>
<proteinExistence type="predicted"/>
<comment type="caution">
    <text evidence="3">The sequence shown here is derived from an EMBL/GenBank/DDBJ whole genome shotgun (WGS) entry which is preliminary data.</text>
</comment>
<evidence type="ECO:0000259" key="2">
    <source>
        <dbReference type="PROSITE" id="PS51740"/>
    </source>
</evidence>
<evidence type="ECO:0000256" key="1">
    <source>
        <dbReference type="PROSITE-ProRule" id="PRU01076"/>
    </source>
</evidence>
<sequence>MRITSKGQVTIPQVVREQAGLHPGSEVEFVVENGKVFIRPAVASGRTWAREAIERTRGSGNNPVFKGWTTERIMQFLRGDD</sequence>
<dbReference type="SMART" id="SM00966">
    <property type="entry name" value="SpoVT_AbrB"/>
    <property type="match status" value="1"/>
</dbReference>
<dbReference type="NCBIfam" id="TIGR01439">
    <property type="entry name" value="lp_hng_hel_AbrB"/>
    <property type="match status" value="1"/>
</dbReference>
<evidence type="ECO:0000313" key="4">
    <source>
        <dbReference type="Proteomes" id="UP000807785"/>
    </source>
</evidence>
<dbReference type="Proteomes" id="UP000807785">
    <property type="component" value="Unassembled WGS sequence"/>
</dbReference>
<organism evidence="3 4">
    <name type="scientific">Candidatus Methylophosphatis roskildensis</name>
    <dbReference type="NCBI Taxonomy" id="2899263"/>
    <lineage>
        <taxon>Bacteria</taxon>
        <taxon>Pseudomonadati</taxon>
        <taxon>Pseudomonadota</taxon>
        <taxon>Betaproteobacteria</taxon>
        <taxon>Nitrosomonadales</taxon>
        <taxon>Sterolibacteriaceae</taxon>
        <taxon>Candidatus Methylophosphatis</taxon>
    </lineage>
</organism>
<dbReference type="Gene3D" id="2.10.260.10">
    <property type="match status" value="1"/>
</dbReference>
<name>A0A9D7DWK7_9PROT</name>
<gene>
    <name evidence="3" type="ORF">IPH26_04130</name>
</gene>
<evidence type="ECO:0000313" key="3">
    <source>
        <dbReference type="EMBL" id="MBK6972163.1"/>
    </source>
</evidence>
<keyword evidence="1 3" id="KW-0238">DNA-binding</keyword>
<dbReference type="GO" id="GO:0003677">
    <property type="term" value="F:DNA binding"/>
    <property type="evidence" value="ECO:0007669"/>
    <property type="project" value="UniProtKB-UniRule"/>
</dbReference>
<dbReference type="AlphaFoldDB" id="A0A9D7DWK7"/>
<dbReference type="Pfam" id="PF04014">
    <property type="entry name" value="MazE_antitoxin"/>
    <property type="match status" value="1"/>
</dbReference>
<dbReference type="PROSITE" id="PS51740">
    <property type="entry name" value="SPOVT_ABRB"/>
    <property type="match status" value="1"/>
</dbReference>
<accession>A0A9D7DWK7</accession>
<reference evidence="3" key="1">
    <citation type="submission" date="2020-10" db="EMBL/GenBank/DDBJ databases">
        <title>Connecting structure to function with the recovery of over 1000 high-quality activated sludge metagenome-assembled genomes encoding full-length rRNA genes using long-read sequencing.</title>
        <authorList>
            <person name="Singleton C.M."/>
            <person name="Petriglieri F."/>
            <person name="Kristensen J.M."/>
            <person name="Kirkegaard R.H."/>
            <person name="Michaelsen T.Y."/>
            <person name="Andersen M.H."/>
            <person name="Karst S.M."/>
            <person name="Dueholm M.S."/>
            <person name="Nielsen P.H."/>
            <person name="Albertsen M."/>
        </authorList>
    </citation>
    <scope>NUCLEOTIDE SEQUENCE</scope>
    <source>
        <strain evidence="3">Bjer_18-Q3-R1-45_BAT3C.347</strain>
    </source>
</reference>
<dbReference type="InterPro" id="IPR007159">
    <property type="entry name" value="SpoVT-AbrB_dom"/>
</dbReference>
<protein>
    <submittedName>
        <fullName evidence="3">AbrB/MazE/SpoVT family DNA-binding domain-containing protein</fullName>
    </submittedName>
</protein>
<dbReference type="InterPro" id="IPR037914">
    <property type="entry name" value="SpoVT-AbrB_sf"/>
</dbReference>
<dbReference type="SUPFAM" id="SSF89447">
    <property type="entry name" value="AbrB/MazE/MraZ-like"/>
    <property type="match status" value="1"/>
</dbReference>